<dbReference type="GeneID" id="68315930"/>
<evidence type="ECO:0000313" key="2">
    <source>
        <dbReference type="Proteomes" id="UP000827133"/>
    </source>
</evidence>
<dbReference type="EMBL" id="JAHBCI010000006">
    <property type="protein sequence ID" value="KAG9499616.1"/>
    <property type="molecule type" value="Genomic_DNA"/>
</dbReference>
<accession>A0A9P8DD32</accession>
<dbReference type="Proteomes" id="UP000827133">
    <property type="component" value="Unassembled WGS sequence"/>
</dbReference>
<proteinExistence type="predicted"/>
<name>A0A9P8DD32_9HYPO</name>
<dbReference type="KEGG" id="fmu:J7337_008074"/>
<dbReference type="RefSeq" id="XP_044678616.1">
    <property type="nucleotide sequence ID" value="XM_044825699.1"/>
</dbReference>
<gene>
    <name evidence="1" type="ORF">J7337_008074</name>
</gene>
<sequence>MDFMAEARRNETEQEAPAALLAHILVNICAAIPLTEEYVTDERTLSSRVSRLLSIDADLKDWAQMLPAEYEYETRTKPSDLGGAEVFMERHDVYCSAEIANFRNYHT</sequence>
<reference evidence="1" key="1">
    <citation type="journal article" date="2021" name="Mol. Plant Microbe Interact.">
        <title>Telomere to telomere genome assembly of Fusarium musae F31, causal agent of crown rot disease of banana.</title>
        <authorList>
            <person name="Degradi L."/>
            <person name="Tava V."/>
            <person name="Kunova A."/>
            <person name="Cortesi P."/>
            <person name="Saracchi M."/>
            <person name="Pasquali M."/>
        </authorList>
    </citation>
    <scope>NUCLEOTIDE SEQUENCE</scope>
    <source>
        <strain evidence="1">F31</strain>
    </source>
</reference>
<comment type="caution">
    <text evidence="1">The sequence shown here is derived from an EMBL/GenBank/DDBJ whole genome shotgun (WGS) entry which is preliminary data.</text>
</comment>
<keyword evidence="2" id="KW-1185">Reference proteome</keyword>
<dbReference type="AlphaFoldDB" id="A0A9P8DD32"/>
<evidence type="ECO:0000313" key="1">
    <source>
        <dbReference type="EMBL" id="KAG9499616.1"/>
    </source>
</evidence>
<protein>
    <submittedName>
        <fullName evidence="1">Uncharacterized protein</fullName>
    </submittedName>
</protein>
<organism evidence="1 2">
    <name type="scientific">Fusarium musae</name>
    <dbReference type="NCBI Taxonomy" id="1042133"/>
    <lineage>
        <taxon>Eukaryota</taxon>
        <taxon>Fungi</taxon>
        <taxon>Dikarya</taxon>
        <taxon>Ascomycota</taxon>
        <taxon>Pezizomycotina</taxon>
        <taxon>Sordariomycetes</taxon>
        <taxon>Hypocreomycetidae</taxon>
        <taxon>Hypocreales</taxon>
        <taxon>Nectriaceae</taxon>
        <taxon>Fusarium</taxon>
    </lineage>
</organism>